<evidence type="ECO:0000313" key="15">
    <source>
        <dbReference type="Proteomes" id="UP000245916"/>
    </source>
</evidence>
<evidence type="ECO:0000259" key="13">
    <source>
        <dbReference type="PROSITE" id="PS50885"/>
    </source>
</evidence>
<dbReference type="Gene3D" id="1.10.287.130">
    <property type="match status" value="1"/>
</dbReference>
<evidence type="ECO:0000256" key="4">
    <source>
        <dbReference type="ARBA" id="ARBA00022553"/>
    </source>
</evidence>
<evidence type="ECO:0000256" key="11">
    <source>
        <dbReference type="SAM" id="Phobius"/>
    </source>
</evidence>
<dbReference type="InterPro" id="IPR003594">
    <property type="entry name" value="HATPase_dom"/>
</dbReference>
<dbReference type="Pfam" id="PF13755">
    <property type="entry name" value="Sensor_TM1"/>
    <property type="match status" value="1"/>
</dbReference>
<dbReference type="CDD" id="cd00082">
    <property type="entry name" value="HisKA"/>
    <property type="match status" value="1"/>
</dbReference>
<dbReference type="PANTHER" id="PTHR45436">
    <property type="entry name" value="SENSOR HISTIDINE KINASE YKOH"/>
    <property type="match status" value="1"/>
</dbReference>
<dbReference type="SMART" id="SM00388">
    <property type="entry name" value="HisKA"/>
    <property type="match status" value="1"/>
</dbReference>
<evidence type="ECO:0000256" key="9">
    <source>
        <dbReference type="ARBA" id="ARBA00023012"/>
    </source>
</evidence>
<keyword evidence="15" id="KW-1185">Reference proteome</keyword>
<gene>
    <name evidence="14" type="ORF">DF286_13490</name>
</gene>
<evidence type="ECO:0000313" key="14">
    <source>
        <dbReference type="EMBL" id="PWG01155.1"/>
    </source>
</evidence>
<dbReference type="Pfam" id="PF02518">
    <property type="entry name" value="HATPase_c"/>
    <property type="match status" value="1"/>
</dbReference>
<dbReference type="AlphaFoldDB" id="A0A2U2IYJ0"/>
<organism evidence="14 15">
    <name type="scientific">Allosphingosinicella humi</name>
    <dbReference type="NCBI Taxonomy" id="2068657"/>
    <lineage>
        <taxon>Bacteria</taxon>
        <taxon>Pseudomonadati</taxon>
        <taxon>Pseudomonadota</taxon>
        <taxon>Alphaproteobacteria</taxon>
        <taxon>Sphingomonadales</taxon>
        <taxon>Sphingomonadaceae</taxon>
        <taxon>Allosphingosinicella</taxon>
    </lineage>
</organism>
<dbReference type="RefSeq" id="WP_109272217.1">
    <property type="nucleotide sequence ID" value="NZ_QFFF01000002.1"/>
</dbReference>
<dbReference type="SUPFAM" id="SSF158472">
    <property type="entry name" value="HAMP domain-like"/>
    <property type="match status" value="1"/>
</dbReference>
<dbReference type="InterPro" id="IPR050428">
    <property type="entry name" value="TCS_sensor_his_kinase"/>
</dbReference>
<dbReference type="EMBL" id="QFFF01000002">
    <property type="protein sequence ID" value="PWG01155.1"/>
    <property type="molecule type" value="Genomic_DNA"/>
</dbReference>
<feature type="transmembrane region" description="Helical" evidence="11">
    <location>
        <begin position="20"/>
        <end position="41"/>
    </location>
</feature>
<dbReference type="InterPro" id="IPR036890">
    <property type="entry name" value="HATPase_C_sf"/>
</dbReference>
<dbReference type="SUPFAM" id="SSF47384">
    <property type="entry name" value="Homodimeric domain of signal transducing histidine kinase"/>
    <property type="match status" value="1"/>
</dbReference>
<dbReference type="Gene3D" id="6.10.340.10">
    <property type="match status" value="1"/>
</dbReference>
<keyword evidence="6 11" id="KW-0812">Transmembrane</keyword>
<dbReference type="GO" id="GO:0000155">
    <property type="term" value="F:phosphorelay sensor kinase activity"/>
    <property type="evidence" value="ECO:0007669"/>
    <property type="project" value="InterPro"/>
</dbReference>
<keyword evidence="9" id="KW-0902">Two-component regulatory system</keyword>
<keyword evidence="10 11" id="KW-0472">Membrane</keyword>
<dbReference type="CDD" id="cd06225">
    <property type="entry name" value="HAMP"/>
    <property type="match status" value="1"/>
</dbReference>
<dbReference type="InterPro" id="IPR005467">
    <property type="entry name" value="His_kinase_dom"/>
</dbReference>
<name>A0A2U2IYJ0_9SPHN</name>
<dbReference type="PANTHER" id="PTHR45436:SF5">
    <property type="entry name" value="SENSOR HISTIDINE KINASE TRCS"/>
    <property type="match status" value="1"/>
</dbReference>
<evidence type="ECO:0000256" key="8">
    <source>
        <dbReference type="ARBA" id="ARBA00022989"/>
    </source>
</evidence>
<keyword evidence="8 11" id="KW-1133">Transmembrane helix</keyword>
<dbReference type="InterPro" id="IPR003661">
    <property type="entry name" value="HisK_dim/P_dom"/>
</dbReference>
<dbReference type="PROSITE" id="PS50885">
    <property type="entry name" value="HAMP"/>
    <property type="match status" value="1"/>
</dbReference>
<dbReference type="InterPro" id="IPR025908">
    <property type="entry name" value="Sensor_TM1"/>
</dbReference>
<accession>A0A2U2IYJ0</accession>
<comment type="catalytic activity">
    <reaction evidence="1">
        <text>ATP + protein L-histidine = ADP + protein N-phospho-L-histidine.</text>
        <dbReference type="EC" id="2.7.13.3"/>
    </reaction>
</comment>
<keyword evidence="7 14" id="KW-0418">Kinase</keyword>
<evidence type="ECO:0000256" key="6">
    <source>
        <dbReference type="ARBA" id="ARBA00022692"/>
    </source>
</evidence>
<dbReference type="PROSITE" id="PS50109">
    <property type="entry name" value="HIS_KIN"/>
    <property type="match status" value="1"/>
</dbReference>
<dbReference type="Pfam" id="PF00672">
    <property type="entry name" value="HAMP"/>
    <property type="match status" value="1"/>
</dbReference>
<evidence type="ECO:0000256" key="3">
    <source>
        <dbReference type="ARBA" id="ARBA00012438"/>
    </source>
</evidence>
<dbReference type="SMART" id="SM00387">
    <property type="entry name" value="HATPase_c"/>
    <property type="match status" value="1"/>
</dbReference>
<dbReference type="InterPro" id="IPR036097">
    <property type="entry name" value="HisK_dim/P_sf"/>
</dbReference>
<dbReference type="InterPro" id="IPR003660">
    <property type="entry name" value="HAMP_dom"/>
</dbReference>
<sequence length="517" mass="57005">MPRSDERELALRWSGRLSLTQRILAVNIFALVILAGSFFYLDSYRNRATEDRLRQIRTEAQLIAVALQATPPDARKPLLNRLGQESGTRLRVYAASGSKRMDSWAGAPATYTLRNPAMEPWDKQAARVLDALVDAVVGAERPPPLVPDPDENLANWPEARIALAHGRSTVAFREAPEGSPFLSAAAPIAGDHVLLVTSNARDIRTRVRSERLTLGFILAGTILLSVLLSLFLARTIARPLRRLARAAHRVRLGRAREVDVPLLPARRDEIGLLARALHDMTHSLRYRIDATEAFAADVTHELKNPLASLRSAVDSLDRVEDPKLRAQLLDVVRNDVVRLDRLVVDIAEVSRLDAELSRARFESVDLGHLVESLLGLWEPRAAERGVRIAFARPRVGTAVVQGEESRLARVFDNLVDNAISFSPEGGLIEIAAARIDQDVVVSIEDEGPGVPQEGREAIFNRFHSIRPEGEAFGRHSGLGLAIVKAIVEGHDGRIMVEDRHDGRTGARFVIRFPGVIA</sequence>
<dbReference type="EC" id="2.7.13.3" evidence="3"/>
<dbReference type="SUPFAM" id="SSF55874">
    <property type="entry name" value="ATPase domain of HSP90 chaperone/DNA topoisomerase II/histidine kinase"/>
    <property type="match status" value="1"/>
</dbReference>
<proteinExistence type="predicted"/>
<dbReference type="Proteomes" id="UP000245916">
    <property type="component" value="Unassembled WGS sequence"/>
</dbReference>
<keyword evidence="5" id="KW-0808">Transferase</keyword>
<reference evidence="14 15" key="1">
    <citation type="submission" date="2018-05" db="EMBL/GenBank/DDBJ databases">
        <title>Genome of Sphingosinicella humi QZX222.</title>
        <authorList>
            <person name="Qiao Z."/>
            <person name="Wang G."/>
        </authorList>
    </citation>
    <scope>NUCLEOTIDE SEQUENCE [LARGE SCALE GENOMIC DNA]</scope>
    <source>
        <strain evidence="14 15">QZX222</strain>
    </source>
</reference>
<dbReference type="OrthoDB" id="9805942at2"/>
<dbReference type="InterPro" id="IPR004358">
    <property type="entry name" value="Sig_transdc_His_kin-like_C"/>
</dbReference>
<keyword evidence="4" id="KW-0597">Phosphoprotein</keyword>
<evidence type="ECO:0000256" key="7">
    <source>
        <dbReference type="ARBA" id="ARBA00022777"/>
    </source>
</evidence>
<dbReference type="Pfam" id="PF00512">
    <property type="entry name" value="HisKA"/>
    <property type="match status" value="1"/>
</dbReference>
<evidence type="ECO:0000259" key="12">
    <source>
        <dbReference type="PROSITE" id="PS50109"/>
    </source>
</evidence>
<comment type="subcellular location">
    <subcellularLocation>
        <location evidence="2">Membrane</location>
    </subcellularLocation>
</comment>
<evidence type="ECO:0000256" key="5">
    <source>
        <dbReference type="ARBA" id="ARBA00022679"/>
    </source>
</evidence>
<evidence type="ECO:0000256" key="1">
    <source>
        <dbReference type="ARBA" id="ARBA00000085"/>
    </source>
</evidence>
<dbReference type="PRINTS" id="PR00344">
    <property type="entry name" value="BCTRLSENSOR"/>
</dbReference>
<protein>
    <recommendedName>
        <fullName evidence="3">histidine kinase</fullName>
        <ecNumber evidence="3">2.7.13.3</ecNumber>
    </recommendedName>
</protein>
<dbReference type="GO" id="GO:0016020">
    <property type="term" value="C:membrane"/>
    <property type="evidence" value="ECO:0007669"/>
    <property type="project" value="UniProtKB-SubCell"/>
</dbReference>
<evidence type="ECO:0000256" key="10">
    <source>
        <dbReference type="ARBA" id="ARBA00023136"/>
    </source>
</evidence>
<feature type="domain" description="HAMP" evidence="13">
    <location>
        <begin position="234"/>
        <end position="289"/>
    </location>
</feature>
<feature type="transmembrane region" description="Helical" evidence="11">
    <location>
        <begin position="212"/>
        <end position="233"/>
    </location>
</feature>
<dbReference type="SMART" id="SM00304">
    <property type="entry name" value="HAMP"/>
    <property type="match status" value="1"/>
</dbReference>
<evidence type="ECO:0000256" key="2">
    <source>
        <dbReference type="ARBA" id="ARBA00004370"/>
    </source>
</evidence>
<comment type="caution">
    <text evidence="14">The sequence shown here is derived from an EMBL/GenBank/DDBJ whole genome shotgun (WGS) entry which is preliminary data.</text>
</comment>
<feature type="domain" description="Histidine kinase" evidence="12">
    <location>
        <begin position="297"/>
        <end position="516"/>
    </location>
</feature>
<dbReference type="Gene3D" id="3.30.565.10">
    <property type="entry name" value="Histidine kinase-like ATPase, C-terminal domain"/>
    <property type="match status" value="1"/>
</dbReference>